<comment type="subcellular location">
    <subcellularLocation>
        <location evidence="1">Secreted</location>
        <location evidence="1">Extracellular space</location>
    </subcellularLocation>
</comment>
<dbReference type="PROSITE" id="PS50240">
    <property type="entry name" value="TRYPSIN_DOM"/>
    <property type="match status" value="1"/>
</dbReference>
<sequence length="284" mass="31284">MKVLVAVPILFLILQSCYGNFLNGLFTRPNTMSSNQCQPSGNGTQRIVGGEESPVHYPYQISLQMSSRGGGAGLFFFLQPKSNWSHFCGGSVLNENYIVTAAHCVKGFNISRMSVLAGTNDLRKENEGSRHLIDDCVIHPEYVELNNSDVAVCKLKTPFVFNDKIAPIELDKTYVEKEECLLTGWGYTTMIRGFPLPTKLQRVKLPTITNQECNDKGMNVGPREVCTLSRFGQGACGGDSGGPLQCNDKLVGIVSYGTRVCAIGKPDVYTRSSEYVDWIQENSM</sequence>
<keyword evidence="6" id="KW-1015">Disulfide bond</keyword>
<dbReference type="InterPro" id="IPR033116">
    <property type="entry name" value="TRYPSIN_SER"/>
</dbReference>
<dbReference type="SMART" id="SM00020">
    <property type="entry name" value="Tryp_SPc"/>
    <property type="match status" value="1"/>
</dbReference>
<keyword evidence="2 8" id="KW-0645">Protease</keyword>
<reference evidence="11" key="2">
    <citation type="submission" date="2022-10" db="EMBL/GenBank/DDBJ databases">
        <authorList>
            <consortium name="ENA_rothamsted_submissions"/>
            <consortium name="culmorum"/>
            <person name="King R."/>
        </authorList>
    </citation>
    <scope>NUCLEOTIDE SEQUENCE</scope>
</reference>
<protein>
    <recommendedName>
        <fullName evidence="10">Peptidase S1 domain-containing protein</fullName>
    </recommendedName>
</protein>
<evidence type="ECO:0000256" key="1">
    <source>
        <dbReference type="ARBA" id="ARBA00004239"/>
    </source>
</evidence>
<keyword evidence="3" id="KW-0222">Digestion</keyword>
<evidence type="ECO:0000256" key="3">
    <source>
        <dbReference type="ARBA" id="ARBA00022757"/>
    </source>
</evidence>
<dbReference type="InterPro" id="IPR009003">
    <property type="entry name" value="Peptidase_S1_PA"/>
</dbReference>
<dbReference type="GO" id="GO:0006508">
    <property type="term" value="P:proteolysis"/>
    <property type="evidence" value="ECO:0007669"/>
    <property type="project" value="UniProtKB-KW"/>
</dbReference>
<dbReference type="InterPro" id="IPR050430">
    <property type="entry name" value="Peptidase_S1"/>
</dbReference>
<dbReference type="InterPro" id="IPR001314">
    <property type="entry name" value="Peptidase_S1A"/>
</dbReference>
<dbReference type="PROSITE" id="PS00135">
    <property type="entry name" value="TRYPSIN_SER"/>
    <property type="match status" value="1"/>
</dbReference>
<feature type="domain" description="Peptidase S1" evidence="10">
    <location>
        <begin position="47"/>
        <end position="284"/>
    </location>
</feature>
<keyword evidence="12" id="KW-1185">Reference proteome</keyword>
<feature type="signal peptide" evidence="9">
    <location>
        <begin position="1"/>
        <end position="19"/>
    </location>
</feature>
<evidence type="ECO:0000313" key="12">
    <source>
        <dbReference type="Proteomes" id="UP001153620"/>
    </source>
</evidence>
<dbReference type="GO" id="GO:0007586">
    <property type="term" value="P:digestion"/>
    <property type="evidence" value="ECO:0007669"/>
    <property type="project" value="UniProtKB-KW"/>
</dbReference>
<reference evidence="11" key="1">
    <citation type="submission" date="2022-01" db="EMBL/GenBank/DDBJ databases">
        <authorList>
            <person name="King R."/>
        </authorList>
    </citation>
    <scope>NUCLEOTIDE SEQUENCE</scope>
</reference>
<evidence type="ECO:0000256" key="4">
    <source>
        <dbReference type="ARBA" id="ARBA00022801"/>
    </source>
</evidence>
<dbReference type="AlphaFoldDB" id="A0A9P0IV64"/>
<evidence type="ECO:0000256" key="6">
    <source>
        <dbReference type="ARBA" id="ARBA00023157"/>
    </source>
</evidence>
<dbReference type="Gene3D" id="2.40.10.10">
    <property type="entry name" value="Trypsin-like serine proteases"/>
    <property type="match status" value="2"/>
</dbReference>
<dbReference type="PROSITE" id="PS00134">
    <property type="entry name" value="TRYPSIN_HIS"/>
    <property type="match status" value="1"/>
</dbReference>
<evidence type="ECO:0000256" key="9">
    <source>
        <dbReference type="SAM" id="SignalP"/>
    </source>
</evidence>
<evidence type="ECO:0000313" key="11">
    <source>
        <dbReference type="EMBL" id="CAH1719266.1"/>
    </source>
</evidence>
<organism evidence="11 12">
    <name type="scientific">Chironomus riparius</name>
    <dbReference type="NCBI Taxonomy" id="315576"/>
    <lineage>
        <taxon>Eukaryota</taxon>
        <taxon>Metazoa</taxon>
        <taxon>Ecdysozoa</taxon>
        <taxon>Arthropoda</taxon>
        <taxon>Hexapoda</taxon>
        <taxon>Insecta</taxon>
        <taxon>Pterygota</taxon>
        <taxon>Neoptera</taxon>
        <taxon>Endopterygota</taxon>
        <taxon>Diptera</taxon>
        <taxon>Nematocera</taxon>
        <taxon>Chironomoidea</taxon>
        <taxon>Chironomidae</taxon>
        <taxon>Chironominae</taxon>
        <taxon>Chironomus</taxon>
    </lineage>
</organism>
<evidence type="ECO:0000256" key="5">
    <source>
        <dbReference type="ARBA" id="ARBA00022825"/>
    </source>
</evidence>
<dbReference type="CDD" id="cd00190">
    <property type="entry name" value="Tryp_SPc"/>
    <property type="match status" value="1"/>
</dbReference>
<proteinExistence type="inferred from homology"/>
<keyword evidence="4 8" id="KW-0378">Hydrolase</keyword>
<comment type="similarity">
    <text evidence="7">Belongs to the peptidase S1 family. CLIP subfamily.</text>
</comment>
<keyword evidence="5 8" id="KW-0720">Serine protease</keyword>
<dbReference type="FunFam" id="2.40.10.10:FF:000036">
    <property type="entry name" value="Trypsin beta"/>
    <property type="match status" value="1"/>
</dbReference>
<gene>
    <name evidence="11" type="ORF">CHIRRI_LOCUS6592</name>
</gene>
<dbReference type="SUPFAM" id="SSF50494">
    <property type="entry name" value="Trypsin-like serine proteases"/>
    <property type="match status" value="1"/>
</dbReference>
<dbReference type="GO" id="GO:0004252">
    <property type="term" value="F:serine-type endopeptidase activity"/>
    <property type="evidence" value="ECO:0007669"/>
    <property type="project" value="InterPro"/>
</dbReference>
<feature type="chain" id="PRO_5040311834" description="Peptidase S1 domain-containing protein" evidence="9">
    <location>
        <begin position="20"/>
        <end position="284"/>
    </location>
</feature>
<dbReference type="InterPro" id="IPR018114">
    <property type="entry name" value="TRYPSIN_HIS"/>
</dbReference>
<dbReference type="InterPro" id="IPR043504">
    <property type="entry name" value="Peptidase_S1_PA_chymotrypsin"/>
</dbReference>
<dbReference type="PROSITE" id="PS51257">
    <property type="entry name" value="PROKAR_LIPOPROTEIN"/>
    <property type="match status" value="1"/>
</dbReference>
<dbReference type="PANTHER" id="PTHR24276:SF98">
    <property type="entry name" value="FI18310P1-RELATED"/>
    <property type="match status" value="1"/>
</dbReference>
<keyword evidence="9" id="KW-0732">Signal</keyword>
<accession>A0A9P0IV64</accession>
<evidence type="ECO:0000259" key="10">
    <source>
        <dbReference type="PROSITE" id="PS50240"/>
    </source>
</evidence>
<name>A0A9P0IV64_9DIPT</name>
<dbReference type="EMBL" id="OU895878">
    <property type="protein sequence ID" value="CAH1719266.1"/>
    <property type="molecule type" value="Genomic_DNA"/>
</dbReference>
<dbReference type="PRINTS" id="PR00722">
    <property type="entry name" value="CHYMOTRYPSIN"/>
</dbReference>
<evidence type="ECO:0000256" key="8">
    <source>
        <dbReference type="RuleBase" id="RU363034"/>
    </source>
</evidence>
<dbReference type="PANTHER" id="PTHR24276">
    <property type="entry name" value="POLYSERASE-RELATED"/>
    <property type="match status" value="1"/>
</dbReference>
<evidence type="ECO:0000256" key="2">
    <source>
        <dbReference type="ARBA" id="ARBA00022670"/>
    </source>
</evidence>
<dbReference type="InterPro" id="IPR001254">
    <property type="entry name" value="Trypsin_dom"/>
</dbReference>
<dbReference type="Pfam" id="PF00089">
    <property type="entry name" value="Trypsin"/>
    <property type="match status" value="1"/>
</dbReference>
<dbReference type="GO" id="GO:0005576">
    <property type="term" value="C:extracellular region"/>
    <property type="evidence" value="ECO:0007669"/>
    <property type="project" value="UniProtKB-SubCell"/>
</dbReference>
<evidence type="ECO:0000256" key="7">
    <source>
        <dbReference type="ARBA" id="ARBA00024195"/>
    </source>
</evidence>
<dbReference type="Proteomes" id="UP001153620">
    <property type="component" value="Chromosome 2"/>
</dbReference>